<dbReference type="PANTHER" id="PTHR47287:SF17">
    <property type="entry name" value="C2H2 AND C2HC ZINC FINGERS SUPERFAMILY PROTEIN"/>
    <property type="match status" value="1"/>
</dbReference>
<comment type="subcellular location">
    <subcellularLocation>
        <location evidence="1">Nucleus</location>
    </subcellularLocation>
</comment>
<dbReference type="PANTHER" id="PTHR47287">
    <property type="entry name" value="C2H2 AND C2HC ZINC FINGERS SUPERFAMILY PROTEIN"/>
    <property type="match status" value="1"/>
</dbReference>
<dbReference type="Proteomes" id="UP001372338">
    <property type="component" value="Unassembled WGS sequence"/>
</dbReference>
<protein>
    <recommendedName>
        <fullName evidence="8">C2H2-type domain-containing protein</fullName>
    </recommendedName>
</protein>
<proteinExistence type="predicted"/>
<comment type="caution">
    <text evidence="9">The sequence shown here is derived from an EMBL/GenBank/DDBJ whole genome shotgun (WGS) entry which is preliminary data.</text>
</comment>
<dbReference type="GO" id="GO:0008270">
    <property type="term" value="F:zinc ion binding"/>
    <property type="evidence" value="ECO:0007669"/>
    <property type="project" value="UniProtKB-KW"/>
</dbReference>
<feature type="region of interest" description="Disordered" evidence="7">
    <location>
        <begin position="1"/>
        <end position="55"/>
    </location>
</feature>
<keyword evidence="4" id="KW-0862">Zinc</keyword>
<evidence type="ECO:0000256" key="6">
    <source>
        <dbReference type="PROSITE-ProRule" id="PRU00042"/>
    </source>
</evidence>
<reference evidence="9 10" key="1">
    <citation type="submission" date="2024-01" db="EMBL/GenBank/DDBJ databases">
        <title>The genomes of 5 underutilized Papilionoideae crops provide insights into root nodulation and disease resistanc.</title>
        <authorList>
            <person name="Yuan L."/>
        </authorList>
    </citation>
    <scope>NUCLEOTIDE SEQUENCE [LARGE SCALE GENOMIC DNA]</scope>
    <source>
        <strain evidence="9">ZHUSHIDOU_FW_LH</strain>
        <tissue evidence="9">Leaf</tissue>
    </source>
</reference>
<evidence type="ECO:0000256" key="1">
    <source>
        <dbReference type="ARBA" id="ARBA00004123"/>
    </source>
</evidence>
<dbReference type="SUPFAM" id="SSF57667">
    <property type="entry name" value="beta-beta-alpha zinc fingers"/>
    <property type="match status" value="1"/>
</dbReference>
<dbReference type="EMBL" id="JAYWIO010000005">
    <property type="protein sequence ID" value="KAK7260932.1"/>
    <property type="molecule type" value="Genomic_DNA"/>
</dbReference>
<evidence type="ECO:0000256" key="7">
    <source>
        <dbReference type="SAM" id="MobiDB-lite"/>
    </source>
</evidence>
<name>A0AAN9I097_CROPI</name>
<dbReference type="InterPro" id="IPR044246">
    <property type="entry name" value="ZFP3-like"/>
</dbReference>
<keyword evidence="3 6" id="KW-0863">Zinc-finger</keyword>
<dbReference type="PROSITE" id="PS00028">
    <property type="entry name" value="ZINC_FINGER_C2H2_1"/>
    <property type="match status" value="1"/>
</dbReference>
<evidence type="ECO:0000256" key="3">
    <source>
        <dbReference type="ARBA" id="ARBA00022771"/>
    </source>
</evidence>
<evidence type="ECO:0000259" key="8">
    <source>
        <dbReference type="PROSITE" id="PS50157"/>
    </source>
</evidence>
<keyword evidence="5" id="KW-0539">Nucleus</keyword>
<evidence type="ECO:0000256" key="4">
    <source>
        <dbReference type="ARBA" id="ARBA00022833"/>
    </source>
</evidence>
<dbReference type="Gene3D" id="3.30.160.60">
    <property type="entry name" value="Classic Zinc Finger"/>
    <property type="match status" value="1"/>
</dbReference>
<dbReference type="GO" id="GO:0005634">
    <property type="term" value="C:nucleus"/>
    <property type="evidence" value="ECO:0007669"/>
    <property type="project" value="UniProtKB-SubCell"/>
</dbReference>
<keyword evidence="10" id="KW-1185">Reference proteome</keyword>
<keyword evidence="2" id="KW-0479">Metal-binding</keyword>
<dbReference type="AlphaFoldDB" id="A0AAN9I097"/>
<dbReference type="InterPro" id="IPR036236">
    <property type="entry name" value="Znf_C2H2_sf"/>
</dbReference>
<evidence type="ECO:0000256" key="2">
    <source>
        <dbReference type="ARBA" id="ARBA00022723"/>
    </source>
</evidence>
<dbReference type="GO" id="GO:0009788">
    <property type="term" value="P:negative regulation of abscisic acid-activated signaling pathway"/>
    <property type="evidence" value="ECO:0007669"/>
    <property type="project" value="InterPro"/>
</dbReference>
<evidence type="ECO:0000313" key="10">
    <source>
        <dbReference type="Proteomes" id="UP001372338"/>
    </source>
</evidence>
<evidence type="ECO:0000313" key="9">
    <source>
        <dbReference type="EMBL" id="KAK7260932.1"/>
    </source>
</evidence>
<gene>
    <name evidence="9" type="ORF">RIF29_27233</name>
</gene>
<sequence length="302" mass="33650">MERQSMEPYLCDNHRFLSQEAPPTPTPTPTTPLKISQEKKHVGGEEEEGEEKESKVAVDTLLDLNVCSDNNDSSSTTLGFSGFIPERSELNLITCFEDMDNNSLSFKANNSSENNNNNNPLGFDAEPRVFSCNYCKRKFYSSQALGGHQNAHKRERSIAKRGHRFETQIMASAASFGLPLFHNHPFATMASQPFFGARNNNNNNPLGIQAHSMIHKPFHMSSNSGFGNHHGWSRFSKQAMPDFHRTTPALLLSRGNGVGRFEVVNTTMNSVAKSGYVVSGSNRLKTNSNQEEKKHLDLSLKL</sequence>
<organism evidence="9 10">
    <name type="scientific">Crotalaria pallida</name>
    <name type="common">Smooth rattlebox</name>
    <name type="synonym">Crotalaria striata</name>
    <dbReference type="NCBI Taxonomy" id="3830"/>
    <lineage>
        <taxon>Eukaryota</taxon>
        <taxon>Viridiplantae</taxon>
        <taxon>Streptophyta</taxon>
        <taxon>Embryophyta</taxon>
        <taxon>Tracheophyta</taxon>
        <taxon>Spermatophyta</taxon>
        <taxon>Magnoliopsida</taxon>
        <taxon>eudicotyledons</taxon>
        <taxon>Gunneridae</taxon>
        <taxon>Pentapetalae</taxon>
        <taxon>rosids</taxon>
        <taxon>fabids</taxon>
        <taxon>Fabales</taxon>
        <taxon>Fabaceae</taxon>
        <taxon>Papilionoideae</taxon>
        <taxon>50 kb inversion clade</taxon>
        <taxon>genistoids sensu lato</taxon>
        <taxon>core genistoids</taxon>
        <taxon>Crotalarieae</taxon>
        <taxon>Crotalaria</taxon>
    </lineage>
</organism>
<dbReference type="PROSITE" id="PS50157">
    <property type="entry name" value="ZINC_FINGER_C2H2_2"/>
    <property type="match status" value="1"/>
</dbReference>
<dbReference type="InterPro" id="IPR013087">
    <property type="entry name" value="Znf_C2H2_type"/>
</dbReference>
<evidence type="ECO:0000256" key="5">
    <source>
        <dbReference type="ARBA" id="ARBA00023242"/>
    </source>
</evidence>
<accession>A0AAN9I097</accession>
<feature type="domain" description="C2H2-type" evidence="8">
    <location>
        <begin position="130"/>
        <end position="157"/>
    </location>
</feature>